<dbReference type="KEGG" id="clac:EG342_11445"/>
<dbReference type="Gene3D" id="3.30.470.20">
    <property type="entry name" value="ATP-grasp fold, B domain"/>
    <property type="match status" value="1"/>
</dbReference>
<sequence>MLLILSNQNDFTTNLVQDWLCHYGKSSVRVNNNLKNISFGLDGVKFTPENQDDSHAINMEQVSSCWFRKGQILGTNPDNDPITSNEHGVTKGYISHLLKEKKSIGDLVNDNTVNKLIVLEKAKIIGLHIPKTYIVQTKNDIKDLLETNNGKEFIVKMKTDTSMFQFDDCAAIIYTNVLKIDDLGELPEIFAPTLIQEKINKFFEIRTFYLDGNTWSMAIFSQQDDQTKDDYRRYNNQKPNRNTPFKIPVYLEQALCKLMDALNLRTGSIDWILAEDNNYYFLEVNPTGQFSNLSMTCNYPLEKIMAEKL</sequence>
<dbReference type="EMBL" id="PPEH01000003">
    <property type="protein sequence ID" value="PNW13851.1"/>
    <property type="molecule type" value="Genomic_DNA"/>
</dbReference>
<dbReference type="PANTHER" id="PTHR21621">
    <property type="entry name" value="RIBOSOMAL PROTEIN S6 MODIFICATION PROTEIN"/>
    <property type="match status" value="1"/>
</dbReference>
<dbReference type="InterPro" id="IPR026455">
    <property type="entry name" value="GRASP_w_spasm"/>
</dbReference>
<dbReference type="InterPro" id="IPR013651">
    <property type="entry name" value="ATP-grasp_RimK-type"/>
</dbReference>
<dbReference type="OrthoDB" id="583309at2"/>
<evidence type="ECO:0000313" key="2">
    <source>
        <dbReference type="EMBL" id="AZA82473.1"/>
    </source>
</evidence>
<evidence type="ECO:0000313" key="5">
    <source>
        <dbReference type="Proteomes" id="UP000279972"/>
    </source>
</evidence>
<organism evidence="3 4">
    <name type="scientific">Chryseobacterium lactis</name>
    <dbReference type="NCBI Taxonomy" id="1241981"/>
    <lineage>
        <taxon>Bacteria</taxon>
        <taxon>Pseudomonadati</taxon>
        <taxon>Bacteroidota</taxon>
        <taxon>Flavobacteriia</taxon>
        <taxon>Flavobacteriales</taxon>
        <taxon>Weeksellaceae</taxon>
        <taxon>Chryseobacterium group</taxon>
        <taxon>Chryseobacterium</taxon>
    </lineage>
</organism>
<dbReference type="GO" id="GO:0005737">
    <property type="term" value="C:cytoplasm"/>
    <property type="evidence" value="ECO:0007669"/>
    <property type="project" value="TreeGrafter"/>
</dbReference>
<dbReference type="GO" id="GO:0018169">
    <property type="term" value="F:ribosomal S6-glutamic acid ligase activity"/>
    <property type="evidence" value="ECO:0007669"/>
    <property type="project" value="TreeGrafter"/>
</dbReference>
<keyword evidence="5" id="KW-1185">Reference proteome</keyword>
<evidence type="ECO:0000259" key="1">
    <source>
        <dbReference type="Pfam" id="PF08443"/>
    </source>
</evidence>
<dbReference type="GO" id="GO:0009432">
    <property type="term" value="P:SOS response"/>
    <property type="evidence" value="ECO:0007669"/>
    <property type="project" value="TreeGrafter"/>
</dbReference>
<dbReference type="AlphaFoldDB" id="A0A3G6RDI9"/>
<protein>
    <submittedName>
        <fullName evidence="3">Grasp-with-spasm system ATP-grasp peptide maturase</fullName>
    </submittedName>
</protein>
<evidence type="ECO:0000313" key="4">
    <source>
        <dbReference type="Proteomes" id="UP000236262"/>
    </source>
</evidence>
<gene>
    <name evidence="3" type="primary">gwsG</name>
    <name evidence="3" type="ORF">C1637_08250</name>
    <name evidence="2" type="ORF">EG342_11445</name>
</gene>
<dbReference type="Proteomes" id="UP000279972">
    <property type="component" value="Chromosome"/>
</dbReference>
<dbReference type="RefSeq" id="WP_103290773.1">
    <property type="nucleotide sequence ID" value="NZ_CP033924.1"/>
</dbReference>
<reference evidence="3 4" key="1">
    <citation type="submission" date="2018-01" db="EMBL/GenBank/DDBJ databases">
        <title>Draft genome sequences of Chryseobacterium lactis NCTC11390, Chryseobacterium oncorhynchi 701B-08, and Chryseobacterium viscerum 687B-08.</title>
        <authorList>
            <person name="Jeong J.-J."/>
            <person name="Lee Y.J."/>
            <person name="Park B."/>
            <person name="Choi I.-G."/>
            <person name="Kim K.D."/>
        </authorList>
    </citation>
    <scope>NUCLEOTIDE SEQUENCE [LARGE SCALE GENOMIC DNA]</scope>
    <source>
        <strain evidence="3 4">NCTC11390</strain>
    </source>
</reference>
<dbReference type="PANTHER" id="PTHR21621:SF0">
    <property type="entry name" value="BETA-CITRYLGLUTAMATE SYNTHASE B-RELATED"/>
    <property type="match status" value="1"/>
</dbReference>
<dbReference type="Proteomes" id="UP000236262">
    <property type="component" value="Unassembled WGS sequence"/>
</dbReference>
<dbReference type="SUPFAM" id="SSF56059">
    <property type="entry name" value="Glutathione synthetase ATP-binding domain-like"/>
    <property type="match status" value="1"/>
</dbReference>
<evidence type="ECO:0000313" key="3">
    <source>
        <dbReference type="EMBL" id="PNW13851.1"/>
    </source>
</evidence>
<name>A0A3G6RDI9_CHRLC</name>
<dbReference type="Pfam" id="PF08443">
    <property type="entry name" value="RimK"/>
    <property type="match status" value="1"/>
</dbReference>
<feature type="domain" description="ATP-grasp fold RimK-type" evidence="1">
    <location>
        <begin position="116"/>
        <end position="307"/>
    </location>
</feature>
<dbReference type="NCBIfam" id="TIGR04192">
    <property type="entry name" value="GRASP_w_spasm"/>
    <property type="match status" value="1"/>
</dbReference>
<accession>A0A3G6RDI9</accession>
<reference evidence="2 5" key="2">
    <citation type="submission" date="2018-11" db="EMBL/GenBank/DDBJ databases">
        <title>Proposal to divide the Flavobacteriaceae and reorganize its genera based on Amino Acid Identity values calculated from whole genome sequences.</title>
        <authorList>
            <person name="Nicholson A.C."/>
            <person name="Gulvik C.A."/>
            <person name="Whitney A.M."/>
            <person name="Humrighouse B.W."/>
            <person name="Bell M."/>
            <person name="Holmes B."/>
            <person name="Steigerwalt A.G."/>
            <person name="Villarma A."/>
            <person name="Sheth M."/>
            <person name="Batra D."/>
            <person name="Pryor J."/>
            <person name="Bernardet J.-F."/>
            <person name="Hugo C."/>
            <person name="Kampfer P."/>
            <person name="Newman J."/>
            <person name="McQuiston J.R."/>
        </authorList>
    </citation>
    <scope>NUCLEOTIDE SEQUENCE [LARGE SCALE GENOMIC DNA]</scope>
    <source>
        <strain evidence="2 5">KC_1864</strain>
    </source>
</reference>
<proteinExistence type="predicted"/>
<dbReference type="EMBL" id="CP033924">
    <property type="protein sequence ID" value="AZA82473.1"/>
    <property type="molecule type" value="Genomic_DNA"/>
</dbReference>